<accession>A0A1U7NNU4</accession>
<dbReference type="NCBIfam" id="TIGR02494">
    <property type="entry name" value="PFLE_PFLC"/>
    <property type="match status" value="1"/>
</dbReference>
<dbReference type="GeneID" id="78275055"/>
<dbReference type="OrthoDB" id="9782387at2"/>
<dbReference type="SUPFAM" id="SSF102114">
    <property type="entry name" value="Radical SAM enzymes"/>
    <property type="match status" value="1"/>
</dbReference>
<dbReference type="EMBL" id="MPKA01000055">
    <property type="protein sequence ID" value="OLU47016.1"/>
    <property type="molecule type" value="Genomic_DNA"/>
</dbReference>
<dbReference type="SFLD" id="SFLDS00029">
    <property type="entry name" value="Radical_SAM"/>
    <property type="match status" value="1"/>
</dbReference>
<dbReference type="SUPFAM" id="SSF54862">
    <property type="entry name" value="4Fe-4S ferredoxins"/>
    <property type="match status" value="1"/>
</dbReference>
<dbReference type="PIRSF" id="PIRSF000371">
    <property type="entry name" value="PFL_act_enz"/>
    <property type="match status" value="1"/>
</dbReference>
<evidence type="ECO:0000256" key="3">
    <source>
        <dbReference type="ARBA" id="ARBA00022485"/>
    </source>
</evidence>
<dbReference type="PROSITE" id="PS01087">
    <property type="entry name" value="RADICAL_ACTIVATING"/>
    <property type="match status" value="1"/>
</dbReference>
<proteinExistence type="inferred from homology"/>
<dbReference type="Gene3D" id="3.20.20.70">
    <property type="entry name" value="Aldolase class I"/>
    <property type="match status" value="1"/>
</dbReference>
<dbReference type="PANTHER" id="PTHR30352:SF4">
    <property type="entry name" value="PYRUVATE FORMATE-LYASE 2-ACTIVATING ENZYME"/>
    <property type="match status" value="1"/>
</dbReference>
<dbReference type="Proteomes" id="UP000186705">
    <property type="component" value="Unassembled WGS sequence"/>
</dbReference>
<keyword evidence="7" id="KW-0408">Iron</keyword>
<keyword evidence="6" id="KW-0560">Oxidoreductase</keyword>
<evidence type="ECO:0000256" key="4">
    <source>
        <dbReference type="ARBA" id="ARBA00022691"/>
    </source>
</evidence>
<evidence type="ECO:0000313" key="11">
    <source>
        <dbReference type="Proteomes" id="UP000186705"/>
    </source>
</evidence>
<keyword evidence="11" id="KW-1185">Reference proteome</keyword>
<dbReference type="InterPro" id="IPR012839">
    <property type="entry name" value="Organic_radical_activase"/>
</dbReference>
<gene>
    <name evidence="10" type="ORF">BO225_03715</name>
</gene>
<organism evidence="10 11">
    <name type="scientific">Dubosiella newyorkensis</name>
    <dbReference type="NCBI Taxonomy" id="1862672"/>
    <lineage>
        <taxon>Bacteria</taxon>
        <taxon>Bacillati</taxon>
        <taxon>Bacillota</taxon>
        <taxon>Erysipelotrichia</taxon>
        <taxon>Erysipelotrichales</taxon>
        <taxon>Erysipelotrichaceae</taxon>
        <taxon>Dubosiella</taxon>
    </lineage>
</organism>
<feature type="domain" description="Radical SAM core" evidence="9">
    <location>
        <begin position="25"/>
        <end position="303"/>
    </location>
</feature>
<evidence type="ECO:0000256" key="6">
    <source>
        <dbReference type="ARBA" id="ARBA00023002"/>
    </source>
</evidence>
<sequence length="308" mass="35061">MRSSSGRAMQASKGLVFDIKRFAMHDGAGIRTTLFLKGCPLRCRWCQNPEGLDPKQELIYFKRHCIHCGACAKEDRGIVFQGGCPHVLDRKSNHDRALEACPAQALQYDARYYTVEEVLKEVKKDEVFFQQEGGLTISGGEPFMQVDFLEELLKRCQQEGIHTTIESSFYTSKDNMKRVLPYLDAIYCDLKILDPKLHQEATGVDNRIILENIQLLLESQKAVTIRTPLIPGWSGTDENIAKIAQFLSGISSDVKYELLNYNPLASSKYHLYERNYGIDPNAKAYTKEEMDHFRTIAKENGIKNLVIE</sequence>
<dbReference type="InterPro" id="IPR034457">
    <property type="entry name" value="Organic_radical-activating"/>
</dbReference>
<dbReference type="GO" id="GO:0051539">
    <property type="term" value="F:4 iron, 4 sulfur cluster binding"/>
    <property type="evidence" value="ECO:0007669"/>
    <property type="project" value="UniProtKB-KW"/>
</dbReference>
<evidence type="ECO:0000256" key="7">
    <source>
        <dbReference type="ARBA" id="ARBA00023004"/>
    </source>
</evidence>
<dbReference type="GO" id="GO:0046872">
    <property type="term" value="F:metal ion binding"/>
    <property type="evidence" value="ECO:0007669"/>
    <property type="project" value="UniProtKB-KW"/>
</dbReference>
<keyword evidence="4" id="KW-0949">S-adenosyl-L-methionine</keyword>
<evidence type="ECO:0000256" key="2">
    <source>
        <dbReference type="ARBA" id="ARBA00009777"/>
    </source>
</evidence>
<comment type="caution">
    <text evidence="10">The sequence shown here is derived from an EMBL/GenBank/DDBJ whole genome shotgun (WGS) entry which is preliminary data.</text>
</comment>
<dbReference type="InterPro" id="IPR040074">
    <property type="entry name" value="BssD/PflA/YjjW"/>
</dbReference>
<dbReference type="InterPro" id="IPR058240">
    <property type="entry name" value="rSAM_sf"/>
</dbReference>
<dbReference type="SFLD" id="SFLDG01118">
    <property type="entry name" value="activating_enzymes__group_2"/>
    <property type="match status" value="1"/>
</dbReference>
<evidence type="ECO:0000256" key="5">
    <source>
        <dbReference type="ARBA" id="ARBA00022723"/>
    </source>
</evidence>
<dbReference type="PANTHER" id="PTHR30352">
    <property type="entry name" value="PYRUVATE FORMATE-LYASE-ACTIVATING ENZYME"/>
    <property type="match status" value="1"/>
</dbReference>
<evidence type="ECO:0000256" key="8">
    <source>
        <dbReference type="ARBA" id="ARBA00023014"/>
    </source>
</evidence>
<keyword evidence="8" id="KW-0411">Iron-sulfur</keyword>
<evidence type="ECO:0000256" key="1">
    <source>
        <dbReference type="ARBA" id="ARBA00001966"/>
    </source>
</evidence>
<protein>
    <submittedName>
        <fullName evidence="10">Glycyl radical-activating protein</fullName>
    </submittedName>
</protein>
<dbReference type="Pfam" id="PF04055">
    <property type="entry name" value="Radical_SAM"/>
    <property type="match status" value="1"/>
</dbReference>
<dbReference type="CDD" id="cd01335">
    <property type="entry name" value="Radical_SAM"/>
    <property type="match status" value="1"/>
</dbReference>
<dbReference type="InterPro" id="IPR007197">
    <property type="entry name" value="rSAM"/>
</dbReference>
<keyword evidence="3" id="KW-0004">4Fe-4S</keyword>
<dbReference type="InterPro" id="IPR013785">
    <property type="entry name" value="Aldolase_TIM"/>
</dbReference>
<evidence type="ECO:0000313" key="10">
    <source>
        <dbReference type="EMBL" id="OLU47016.1"/>
    </source>
</evidence>
<dbReference type="GO" id="GO:0016491">
    <property type="term" value="F:oxidoreductase activity"/>
    <property type="evidence" value="ECO:0007669"/>
    <property type="project" value="UniProtKB-KW"/>
</dbReference>
<dbReference type="PROSITE" id="PS51918">
    <property type="entry name" value="RADICAL_SAM"/>
    <property type="match status" value="1"/>
</dbReference>
<comment type="cofactor">
    <cofactor evidence="1">
        <name>[4Fe-4S] cluster</name>
        <dbReference type="ChEBI" id="CHEBI:49883"/>
    </cofactor>
</comment>
<dbReference type="RefSeq" id="WP_076340940.1">
    <property type="nucleotide sequence ID" value="NZ_CAMQHV010000006.1"/>
</dbReference>
<evidence type="ECO:0000259" key="9">
    <source>
        <dbReference type="PROSITE" id="PS51918"/>
    </source>
</evidence>
<comment type="similarity">
    <text evidence="2">Belongs to the organic radical-activating enzymes family.</text>
</comment>
<dbReference type="AlphaFoldDB" id="A0A1U7NNU4"/>
<dbReference type="STRING" id="1862672.BO225_03715"/>
<reference evidence="10 11" key="1">
    <citation type="submission" date="2016-11" db="EMBL/GenBank/DDBJ databases">
        <title>Description of two novel members of the family Erysipelotrichaceae: Ileibacterium lipovorans gen. nov., sp. nov. and Dubosiella newyorkensis, gen. nov., sp. nov.</title>
        <authorList>
            <person name="Cox L.M."/>
            <person name="Sohn J."/>
            <person name="Tyrrell K.L."/>
            <person name="Citron D.M."/>
            <person name="Lawson P.A."/>
            <person name="Patel N.B."/>
            <person name="Iizumi T."/>
            <person name="Perez-Perez G.I."/>
            <person name="Goldstein E.J."/>
            <person name="Blaser M.J."/>
        </authorList>
    </citation>
    <scope>NUCLEOTIDE SEQUENCE [LARGE SCALE GENOMIC DNA]</scope>
    <source>
        <strain evidence="10 11">NYU-BL-A4</strain>
    </source>
</reference>
<dbReference type="InterPro" id="IPR001989">
    <property type="entry name" value="Radical_activat_CS"/>
</dbReference>
<dbReference type="SFLD" id="SFLDG01066">
    <property type="entry name" value="organic_radical-activating_enz"/>
    <property type="match status" value="1"/>
</dbReference>
<name>A0A1U7NNU4_9FIRM</name>
<keyword evidence="5" id="KW-0479">Metal-binding</keyword>